<keyword evidence="4" id="KW-0805">Transcription regulation</keyword>
<reference evidence="11" key="1">
    <citation type="submission" date="2020-04" db="EMBL/GenBank/DDBJ databases">
        <authorList>
            <person name="Neveu A P."/>
        </authorList>
    </citation>
    <scope>NUCLEOTIDE SEQUENCE</scope>
    <source>
        <tissue evidence="11">Whole embryo</tissue>
    </source>
</reference>
<sequence length="166" mass="19014">MAVPSAESKPNPPEINPISLFQAGQDTVQDIIQNAVEIFQALKLTQFPNGTNPSHRVAMERSNKLRELLDKIERHFKKLRVIYNECHKHLVDGQPSAESLIPLCGPDSEEKEKDPNLKSLKEQALDKRKRELEQQLYTKNEQLERLLTQMTELVWNTNSVLTSTIT</sequence>
<dbReference type="PANTHER" id="PTHR31705">
    <property type="entry name" value="MEDIATOR OF RNA POLYMERASE II TRANSCRIPTION SUBUNIT 30"/>
    <property type="match status" value="1"/>
</dbReference>
<dbReference type="GO" id="GO:0016592">
    <property type="term" value="C:mediator complex"/>
    <property type="evidence" value="ECO:0007669"/>
    <property type="project" value="TreeGrafter"/>
</dbReference>
<evidence type="ECO:0000256" key="6">
    <source>
        <dbReference type="ARBA" id="ARBA00023163"/>
    </source>
</evidence>
<evidence type="ECO:0000256" key="2">
    <source>
        <dbReference type="ARBA" id="ARBA00010606"/>
    </source>
</evidence>
<feature type="coiled-coil region" evidence="10">
    <location>
        <begin position="122"/>
        <end position="149"/>
    </location>
</feature>
<accession>A0A6F9DJX8</accession>
<comment type="subcellular location">
    <subcellularLocation>
        <location evidence="1">Nucleus</location>
    </subcellularLocation>
</comment>
<keyword evidence="5" id="KW-0010">Activator</keyword>
<keyword evidence="7" id="KW-0539">Nucleus</keyword>
<protein>
    <recommendedName>
        <fullName evidence="3">Mediator of RNA polymerase II transcription subunit 30</fullName>
    </recommendedName>
    <alternativeName>
        <fullName evidence="9">Mediator complex subunit 30</fullName>
    </alternativeName>
</protein>
<comment type="function">
    <text evidence="8">Component of the Mediator complex, a coactivator involved in the regulated transcription of nearly all RNA polymerase II-dependent genes. Mediator functions as a bridge to convey information from gene-specific regulatory proteins to the basal RNA polymerase II transcription machinery. Mediator is recruited to promoters by direct interactions with regulatory proteins and serves as a scaffold for the assembly of a functional preinitiation complex with RNA polymerase II and the general transcription factors.</text>
</comment>
<gene>
    <name evidence="11" type="primary">Med30-002</name>
</gene>
<keyword evidence="10" id="KW-0175">Coiled coil</keyword>
<comment type="similarity">
    <text evidence="2">Belongs to the Mediator complex subunit 30 family.</text>
</comment>
<evidence type="ECO:0000256" key="10">
    <source>
        <dbReference type="SAM" id="Coils"/>
    </source>
</evidence>
<organism evidence="11">
    <name type="scientific">Phallusia mammillata</name>
    <dbReference type="NCBI Taxonomy" id="59560"/>
    <lineage>
        <taxon>Eukaryota</taxon>
        <taxon>Metazoa</taxon>
        <taxon>Chordata</taxon>
        <taxon>Tunicata</taxon>
        <taxon>Ascidiacea</taxon>
        <taxon>Phlebobranchia</taxon>
        <taxon>Ascidiidae</taxon>
        <taxon>Phallusia</taxon>
    </lineage>
</organism>
<dbReference type="PANTHER" id="PTHR31705:SF4">
    <property type="entry name" value="MEDIATOR OF RNA POLYMERASE II TRANSCRIPTION SUBUNIT 30"/>
    <property type="match status" value="1"/>
</dbReference>
<dbReference type="GO" id="GO:0045893">
    <property type="term" value="P:positive regulation of DNA-templated transcription"/>
    <property type="evidence" value="ECO:0007669"/>
    <property type="project" value="TreeGrafter"/>
</dbReference>
<evidence type="ECO:0000256" key="7">
    <source>
        <dbReference type="ARBA" id="ARBA00023242"/>
    </source>
</evidence>
<evidence type="ECO:0000256" key="4">
    <source>
        <dbReference type="ARBA" id="ARBA00023015"/>
    </source>
</evidence>
<evidence type="ECO:0000256" key="3">
    <source>
        <dbReference type="ARBA" id="ARBA00019664"/>
    </source>
</evidence>
<dbReference type="AlphaFoldDB" id="A0A6F9DJX8"/>
<dbReference type="InterPro" id="IPR021019">
    <property type="entry name" value="Mediator_Med30_met"/>
</dbReference>
<evidence type="ECO:0000256" key="9">
    <source>
        <dbReference type="ARBA" id="ARBA00031981"/>
    </source>
</evidence>
<keyword evidence="6" id="KW-0804">Transcription</keyword>
<proteinExistence type="evidence at transcript level"/>
<dbReference type="Pfam" id="PF11315">
    <property type="entry name" value="Med30"/>
    <property type="match status" value="1"/>
</dbReference>
<name>A0A6F9DJX8_9ASCI</name>
<evidence type="ECO:0000256" key="1">
    <source>
        <dbReference type="ARBA" id="ARBA00004123"/>
    </source>
</evidence>
<evidence type="ECO:0000256" key="5">
    <source>
        <dbReference type="ARBA" id="ARBA00023159"/>
    </source>
</evidence>
<evidence type="ECO:0000256" key="8">
    <source>
        <dbReference type="ARBA" id="ARBA00025687"/>
    </source>
</evidence>
<dbReference type="GO" id="GO:0003712">
    <property type="term" value="F:transcription coregulator activity"/>
    <property type="evidence" value="ECO:0007669"/>
    <property type="project" value="TreeGrafter"/>
</dbReference>
<evidence type="ECO:0000313" key="11">
    <source>
        <dbReference type="EMBL" id="CAB3263742.1"/>
    </source>
</evidence>
<dbReference type="EMBL" id="LR787880">
    <property type="protein sequence ID" value="CAB3263742.1"/>
    <property type="molecule type" value="mRNA"/>
</dbReference>